<dbReference type="Gene3D" id="1.10.260.40">
    <property type="entry name" value="lambda repressor-like DNA-binding domains"/>
    <property type="match status" value="1"/>
</dbReference>
<dbReference type="Proteomes" id="UP001580346">
    <property type="component" value="Unassembled WGS sequence"/>
</dbReference>
<dbReference type="Pfam" id="PF01381">
    <property type="entry name" value="HTH_3"/>
    <property type="match status" value="1"/>
</dbReference>
<dbReference type="PANTHER" id="PTHR46797">
    <property type="entry name" value="HTH-TYPE TRANSCRIPTIONAL REGULATOR"/>
    <property type="match status" value="1"/>
</dbReference>
<dbReference type="CDD" id="cd00093">
    <property type="entry name" value="HTH_XRE"/>
    <property type="match status" value="1"/>
</dbReference>
<dbReference type="InterPro" id="IPR010982">
    <property type="entry name" value="Lambda_DNA-bd_dom_sf"/>
</dbReference>
<gene>
    <name evidence="3" type="ORF">ACE41H_15610</name>
</gene>
<evidence type="ECO:0000256" key="1">
    <source>
        <dbReference type="ARBA" id="ARBA00023125"/>
    </source>
</evidence>
<evidence type="ECO:0000313" key="4">
    <source>
        <dbReference type="Proteomes" id="UP001580346"/>
    </source>
</evidence>
<reference evidence="3 4" key="1">
    <citation type="submission" date="2024-09" db="EMBL/GenBank/DDBJ databases">
        <title>Paenibacillus zeirhizospherea sp. nov., isolated from surface of the maize (Zea mays) roots in a horticulture field, Hungary.</title>
        <authorList>
            <person name="Marton D."/>
            <person name="Farkas M."/>
            <person name="Bedics A."/>
            <person name="Toth E."/>
            <person name="Tancsics A."/>
            <person name="Boka K."/>
            <person name="Maroti G."/>
            <person name="Kriszt B."/>
            <person name="Cserhati M."/>
        </authorList>
    </citation>
    <scope>NUCLEOTIDE SEQUENCE [LARGE SCALE GENOMIC DNA]</scope>
    <source>
        <strain evidence="3 4">KCTC 33519</strain>
    </source>
</reference>
<keyword evidence="1" id="KW-0238">DNA-binding</keyword>
<dbReference type="SMART" id="SM00530">
    <property type="entry name" value="HTH_XRE"/>
    <property type="match status" value="1"/>
</dbReference>
<keyword evidence="4" id="KW-1185">Reference proteome</keyword>
<organism evidence="3 4">
    <name type="scientific">Paenibacillus enshidis</name>
    <dbReference type="NCBI Taxonomy" id="1458439"/>
    <lineage>
        <taxon>Bacteria</taxon>
        <taxon>Bacillati</taxon>
        <taxon>Bacillota</taxon>
        <taxon>Bacilli</taxon>
        <taxon>Bacillales</taxon>
        <taxon>Paenibacillaceae</taxon>
        <taxon>Paenibacillus</taxon>
    </lineage>
</organism>
<dbReference type="EMBL" id="JBHHMI010000013">
    <property type="protein sequence ID" value="MFB5268194.1"/>
    <property type="molecule type" value="Genomic_DNA"/>
</dbReference>
<evidence type="ECO:0000313" key="3">
    <source>
        <dbReference type="EMBL" id="MFB5268194.1"/>
    </source>
</evidence>
<dbReference type="PANTHER" id="PTHR46797:SF1">
    <property type="entry name" value="METHYLPHOSPHONATE SYNTHASE"/>
    <property type="match status" value="1"/>
</dbReference>
<comment type="caution">
    <text evidence="3">The sequence shown here is derived from an EMBL/GenBank/DDBJ whole genome shotgun (WGS) entry which is preliminary data.</text>
</comment>
<protein>
    <submittedName>
        <fullName evidence="3">Helix-turn-helix domain-containing protein</fullName>
    </submittedName>
</protein>
<sequence>MSSSFAEQIGAKIRFLRKSKNWTQDQLAEISGTTASYIGQIERGEKDFRIHTIERIAKSLDMSVYDLFATGNYNELEKHKWVWSSILLLMQQSEQKQYKIYRVIKELANFDVEPGEERNSSSESIGLGNHE</sequence>
<dbReference type="InterPro" id="IPR001387">
    <property type="entry name" value="Cro/C1-type_HTH"/>
</dbReference>
<feature type="domain" description="HTH cro/C1-type" evidence="2">
    <location>
        <begin position="13"/>
        <end position="67"/>
    </location>
</feature>
<name>A0ABV5AXS7_9BACL</name>
<dbReference type="InterPro" id="IPR050807">
    <property type="entry name" value="TransReg_Diox_bact_type"/>
</dbReference>
<accession>A0ABV5AXS7</accession>
<dbReference type="SUPFAM" id="SSF47413">
    <property type="entry name" value="lambda repressor-like DNA-binding domains"/>
    <property type="match status" value="1"/>
</dbReference>
<proteinExistence type="predicted"/>
<evidence type="ECO:0000259" key="2">
    <source>
        <dbReference type="PROSITE" id="PS50943"/>
    </source>
</evidence>
<dbReference type="RefSeq" id="WP_375356348.1">
    <property type="nucleotide sequence ID" value="NZ_JBHHMI010000013.1"/>
</dbReference>
<dbReference type="PROSITE" id="PS50943">
    <property type="entry name" value="HTH_CROC1"/>
    <property type="match status" value="1"/>
</dbReference>